<evidence type="ECO:0000313" key="1">
    <source>
        <dbReference type="EMBL" id="KAL2274423.1"/>
    </source>
</evidence>
<protein>
    <submittedName>
        <fullName evidence="1">Uncharacterized protein</fullName>
    </submittedName>
</protein>
<dbReference type="EMBL" id="JBAWTH010000157">
    <property type="protein sequence ID" value="KAL2274423.1"/>
    <property type="molecule type" value="Genomic_DNA"/>
</dbReference>
<accession>A0ABR4DVP5</accession>
<reference evidence="1 2" key="1">
    <citation type="submission" date="2024-03" db="EMBL/GenBank/DDBJ databases">
        <title>A high-quality draft genome sequence of Diaporthe vaccinii, a causative agent of upright dieback and viscid rot disease in cranberry plants.</title>
        <authorList>
            <person name="Sarrasin M."/>
            <person name="Lang B.F."/>
            <person name="Burger G."/>
        </authorList>
    </citation>
    <scope>NUCLEOTIDE SEQUENCE [LARGE SCALE GENOMIC DNA]</scope>
    <source>
        <strain evidence="1 2">IS7</strain>
    </source>
</reference>
<keyword evidence="2" id="KW-1185">Reference proteome</keyword>
<gene>
    <name evidence="1" type="ORF">FJTKL_03251</name>
</gene>
<comment type="caution">
    <text evidence="1">The sequence shown here is derived from an EMBL/GenBank/DDBJ whole genome shotgun (WGS) entry which is preliminary data.</text>
</comment>
<proteinExistence type="predicted"/>
<sequence length="266" mass="26953">MCKPFVCKNTLLLAGVKYSCRLVGRLHYVALGHATVVGVHCVTPAGLEVLDVAKPELTATVLVSLELGYGSISCLGNVESDNASSSGAAAGFVLDLGLLNFTDRPEQLDEVLVASGPRKLQEIVSGSYPRDVTEDEIGEGVGRDRSSRIVVEATSSGEATATPTLSIATAEAATASAKAAATETAAEAATAAEASSATKAHSGVCEAVGTDLEDTTLPIIAIELLDSVSSIVGSFEYHDAGSLRSSVGPQVDVGADDAASAGCDIV</sequence>
<organism evidence="1 2">
    <name type="scientific">Diaporthe vaccinii</name>
    <dbReference type="NCBI Taxonomy" id="105482"/>
    <lineage>
        <taxon>Eukaryota</taxon>
        <taxon>Fungi</taxon>
        <taxon>Dikarya</taxon>
        <taxon>Ascomycota</taxon>
        <taxon>Pezizomycotina</taxon>
        <taxon>Sordariomycetes</taxon>
        <taxon>Sordariomycetidae</taxon>
        <taxon>Diaporthales</taxon>
        <taxon>Diaporthaceae</taxon>
        <taxon>Diaporthe</taxon>
        <taxon>Diaporthe eres species complex</taxon>
    </lineage>
</organism>
<evidence type="ECO:0000313" key="2">
    <source>
        <dbReference type="Proteomes" id="UP001600888"/>
    </source>
</evidence>
<dbReference type="Proteomes" id="UP001600888">
    <property type="component" value="Unassembled WGS sequence"/>
</dbReference>
<name>A0ABR4DVP5_9PEZI</name>